<protein>
    <submittedName>
        <fullName evidence="1">Uncharacterized protein</fullName>
    </submittedName>
</protein>
<name>A0ABV7H056_9RHOB</name>
<evidence type="ECO:0000313" key="2">
    <source>
        <dbReference type="Proteomes" id="UP001595632"/>
    </source>
</evidence>
<organism evidence="1 2">
    <name type="scientific">Psychromarinibacter halotolerans</name>
    <dbReference type="NCBI Taxonomy" id="1775175"/>
    <lineage>
        <taxon>Bacteria</taxon>
        <taxon>Pseudomonadati</taxon>
        <taxon>Pseudomonadota</taxon>
        <taxon>Alphaproteobacteria</taxon>
        <taxon>Rhodobacterales</taxon>
        <taxon>Paracoccaceae</taxon>
        <taxon>Psychromarinibacter</taxon>
    </lineage>
</organism>
<sequence>MTVVTAQALLPFAPVKRNGRFVLTYLPASVYLSTRAFKAFFAR</sequence>
<reference evidence="2" key="1">
    <citation type="journal article" date="2019" name="Int. J. Syst. Evol. Microbiol.">
        <title>The Global Catalogue of Microorganisms (GCM) 10K type strain sequencing project: providing services to taxonomists for standard genome sequencing and annotation.</title>
        <authorList>
            <consortium name="The Broad Institute Genomics Platform"/>
            <consortium name="The Broad Institute Genome Sequencing Center for Infectious Disease"/>
            <person name="Wu L."/>
            <person name="Ma J."/>
        </authorList>
    </citation>
    <scope>NUCLEOTIDE SEQUENCE [LARGE SCALE GENOMIC DNA]</scope>
    <source>
        <strain evidence="2">KCTC 52366</strain>
    </source>
</reference>
<dbReference type="Proteomes" id="UP001595632">
    <property type="component" value="Unassembled WGS sequence"/>
</dbReference>
<keyword evidence="2" id="KW-1185">Reference proteome</keyword>
<proteinExistence type="predicted"/>
<gene>
    <name evidence="1" type="ORF">ACFOGP_22040</name>
</gene>
<dbReference type="EMBL" id="JBHRTB010000010">
    <property type="protein sequence ID" value="MFC3145417.1"/>
    <property type="molecule type" value="Genomic_DNA"/>
</dbReference>
<dbReference type="RefSeq" id="WP_275632376.1">
    <property type="nucleotide sequence ID" value="NZ_JARGYD010000003.1"/>
</dbReference>
<accession>A0ABV7H056</accession>
<comment type="caution">
    <text evidence="1">The sequence shown here is derived from an EMBL/GenBank/DDBJ whole genome shotgun (WGS) entry which is preliminary data.</text>
</comment>
<evidence type="ECO:0000313" key="1">
    <source>
        <dbReference type="EMBL" id="MFC3145417.1"/>
    </source>
</evidence>